<evidence type="ECO:0000259" key="3">
    <source>
        <dbReference type="SMART" id="SM00875"/>
    </source>
</evidence>
<dbReference type="InterPro" id="IPR011705">
    <property type="entry name" value="BACK"/>
</dbReference>
<evidence type="ECO:0000313" key="4">
    <source>
        <dbReference type="EMBL" id="VDN12871.1"/>
    </source>
</evidence>
<keyword evidence="1" id="KW-0880">Kelch repeat</keyword>
<dbReference type="PANTHER" id="PTHR45632">
    <property type="entry name" value="LD33804P"/>
    <property type="match status" value="1"/>
</dbReference>
<protein>
    <recommendedName>
        <fullName evidence="3">BACK domain-containing protein</fullName>
    </recommendedName>
</protein>
<feature type="domain" description="BACK" evidence="3">
    <location>
        <begin position="19"/>
        <end position="121"/>
    </location>
</feature>
<name>A0A3P7M3J8_DIBLA</name>
<dbReference type="OrthoDB" id="191037at2759"/>
<proteinExistence type="predicted"/>
<sequence>MVHQDSQIFEDEAPLIKFLPQLNNFRVAGRLTDLTIKTNFESTIVSDFFTQLPPDSVLSLLQADDLEVKREESVFEAVGRWMSPPGITNDTRLVHAETMLKEVRWNQIDADFRYKLFDHVGFWNRNVECSRLLGRISKWIENSSSKDDGKCPFNERKRGRLGNICVLSGSCSSAPPVLYQYDVDAKTSEKLTEVTGGLDAAFVVIEESECFGSWLSLYVTPFFRVRSLPIQSEPLCVARVSRW</sequence>
<evidence type="ECO:0000313" key="5">
    <source>
        <dbReference type="Proteomes" id="UP000281553"/>
    </source>
</evidence>
<dbReference type="SMART" id="SM00875">
    <property type="entry name" value="BACK"/>
    <property type="match status" value="1"/>
</dbReference>
<dbReference type="Gene3D" id="1.25.40.420">
    <property type="match status" value="1"/>
</dbReference>
<dbReference type="EMBL" id="UYRU01054951">
    <property type="protein sequence ID" value="VDN12871.1"/>
    <property type="molecule type" value="Genomic_DNA"/>
</dbReference>
<evidence type="ECO:0000256" key="1">
    <source>
        <dbReference type="ARBA" id="ARBA00022441"/>
    </source>
</evidence>
<keyword evidence="2" id="KW-0677">Repeat</keyword>
<dbReference type="AlphaFoldDB" id="A0A3P7M3J8"/>
<reference evidence="4 5" key="1">
    <citation type="submission" date="2018-11" db="EMBL/GenBank/DDBJ databases">
        <authorList>
            <consortium name="Pathogen Informatics"/>
        </authorList>
    </citation>
    <scope>NUCLEOTIDE SEQUENCE [LARGE SCALE GENOMIC DNA]</scope>
</reference>
<organism evidence="4 5">
    <name type="scientific">Dibothriocephalus latus</name>
    <name type="common">Fish tapeworm</name>
    <name type="synonym">Diphyllobothrium latum</name>
    <dbReference type="NCBI Taxonomy" id="60516"/>
    <lineage>
        <taxon>Eukaryota</taxon>
        <taxon>Metazoa</taxon>
        <taxon>Spiralia</taxon>
        <taxon>Lophotrochozoa</taxon>
        <taxon>Platyhelminthes</taxon>
        <taxon>Cestoda</taxon>
        <taxon>Eucestoda</taxon>
        <taxon>Diphyllobothriidea</taxon>
        <taxon>Diphyllobothriidae</taxon>
        <taxon>Dibothriocephalus</taxon>
    </lineage>
</organism>
<dbReference type="PANTHER" id="PTHR45632:SF3">
    <property type="entry name" value="KELCH-LIKE PROTEIN 32"/>
    <property type="match status" value="1"/>
</dbReference>
<dbReference type="Proteomes" id="UP000281553">
    <property type="component" value="Unassembled WGS sequence"/>
</dbReference>
<gene>
    <name evidence="4" type="ORF">DILT_LOCUS8702</name>
</gene>
<accession>A0A3P7M3J8</accession>
<evidence type="ECO:0000256" key="2">
    <source>
        <dbReference type="ARBA" id="ARBA00022737"/>
    </source>
</evidence>
<keyword evidence="5" id="KW-1185">Reference proteome</keyword>
<dbReference type="Pfam" id="PF07707">
    <property type="entry name" value="BACK"/>
    <property type="match status" value="1"/>
</dbReference>